<organism evidence="1 2">
    <name type="scientific">Albula goreensis</name>
    <dbReference type="NCBI Taxonomy" id="1534307"/>
    <lineage>
        <taxon>Eukaryota</taxon>
        <taxon>Metazoa</taxon>
        <taxon>Chordata</taxon>
        <taxon>Craniata</taxon>
        <taxon>Vertebrata</taxon>
        <taxon>Euteleostomi</taxon>
        <taxon>Actinopterygii</taxon>
        <taxon>Neopterygii</taxon>
        <taxon>Teleostei</taxon>
        <taxon>Albuliformes</taxon>
        <taxon>Albulidae</taxon>
        <taxon>Albula</taxon>
    </lineage>
</organism>
<reference evidence="1" key="1">
    <citation type="submission" date="2021-01" db="EMBL/GenBank/DDBJ databases">
        <authorList>
            <person name="Zahm M."/>
            <person name="Roques C."/>
            <person name="Cabau C."/>
            <person name="Klopp C."/>
            <person name="Donnadieu C."/>
            <person name="Jouanno E."/>
            <person name="Lampietro C."/>
            <person name="Louis A."/>
            <person name="Herpin A."/>
            <person name="Echchiki A."/>
            <person name="Berthelot C."/>
            <person name="Parey E."/>
            <person name="Roest-Crollius H."/>
            <person name="Braasch I."/>
            <person name="Postlethwait J."/>
            <person name="Bobe J."/>
            <person name="Montfort J."/>
            <person name="Bouchez O."/>
            <person name="Begum T."/>
            <person name="Mejri S."/>
            <person name="Adams A."/>
            <person name="Chen W.-J."/>
            <person name="Guiguen Y."/>
        </authorList>
    </citation>
    <scope>NUCLEOTIDE SEQUENCE</scope>
    <source>
        <tissue evidence="1">Blood</tissue>
    </source>
</reference>
<dbReference type="AlphaFoldDB" id="A0A8T3D7J1"/>
<name>A0A8T3D7J1_9TELE</name>
<accession>A0A8T3D7J1</accession>
<comment type="caution">
    <text evidence="1">The sequence shown here is derived from an EMBL/GenBank/DDBJ whole genome shotgun (WGS) entry which is preliminary data.</text>
</comment>
<gene>
    <name evidence="1" type="ORF">AGOR_G00131580</name>
</gene>
<dbReference type="Proteomes" id="UP000829720">
    <property type="component" value="Unassembled WGS sequence"/>
</dbReference>
<evidence type="ECO:0000313" key="1">
    <source>
        <dbReference type="EMBL" id="KAI1892266.1"/>
    </source>
</evidence>
<protein>
    <submittedName>
        <fullName evidence="1">Uncharacterized protein</fullName>
    </submittedName>
</protein>
<evidence type="ECO:0000313" key="2">
    <source>
        <dbReference type="Proteomes" id="UP000829720"/>
    </source>
</evidence>
<keyword evidence="2" id="KW-1185">Reference proteome</keyword>
<dbReference type="EMBL" id="JAERUA010000012">
    <property type="protein sequence ID" value="KAI1892266.1"/>
    <property type="molecule type" value="Genomic_DNA"/>
</dbReference>
<sequence length="111" mass="12720">MVCVFSLNWSLSLSYLRYRHSNDVALLFPAVVRVDTQQVFTFTTLTSVQIALMVCSTVSNVLLLLQKGCENQFMCWLCWLFKTKKKSMKNLCKETWGISSGGISHSVENWE</sequence>
<proteinExistence type="predicted"/>